<evidence type="ECO:0000256" key="5">
    <source>
        <dbReference type="ARBA" id="ARBA00022833"/>
    </source>
</evidence>
<dbReference type="Pfam" id="PF00753">
    <property type="entry name" value="Lactamase_B"/>
    <property type="match status" value="1"/>
</dbReference>
<dbReference type="SUPFAM" id="SSF56281">
    <property type="entry name" value="Metallo-hydrolase/oxidoreductase"/>
    <property type="match status" value="1"/>
</dbReference>
<evidence type="ECO:0000256" key="4">
    <source>
        <dbReference type="ARBA" id="ARBA00022801"/>
    </source>
</evidence>
<dbReference type="InterPro" id="IPR036866">
    <property type="entry name" value="RibonucZ/Hydroxyglut_hydro"/>
</dbReference>
<gene>
    <name evidence="7" type="ORF">IAA52_12005</name>
</gene>
<protein>
    <submittedName>
        <fullName evidence="7">N-acyl homoserine lactonase family protein</fullName>
    </submittedName>
</protein>
<keyword evidence="3" id="KW-0479">Metal-binding</keyword>
<dbReference type="InterPro" id="IPR051013">
    <property type="entry name" value="MBL_superfamily_lactonases"/>
</dbReference>
<comment type="caution">
    <text evidence="7">The sequence shown here is derived from an EMBL/GenBank/DDBJ whole genome shotgun (WGS) entry which is preliminary data.</text>
</comment>
<accession>A0A9D1CXZ1</accession>
<evidence type="ECO:0000256" key="1">
    <source>
        <dbReference type="ARBA" id="ARBA00001947"/>
    </source>
</evidence>
<dbReference type="PANTHER" id="PTHR42978">
    <property type="entry name" value="QUORUM-QUENCHING LACTONASE YTNP-RELATED-RELATED"/>
    <property type="match status" value="1"/>
</dbReference>
<evidence type="ECO:0000256" key="3">
    <source>
        <dbReference type="ARBA" id="ARBA00022723"/>
    </source>
</evidence>
<proteinExistence type="inferred from homology"/>
<comment type="cofactor">
    <cofactor evidence="1">
        <name>Zn(2+)</name>
        <dbReference type="ChEBI" id="CHEBI:29105"/>
    </cofactor>
</comment>
<feature type="domain" description="Metallo-beta-lactamase" evidence="6">
    <location>
        <begin position="41"/>
        <end position="244"/>
    </location>
</feature>
<dbReference type="CDD" id="cd07729">
    <property type="entry name" value="AHL_lactonase_MBL-fold"/>
    <property type="match status" value="1"/>
</dbReference>
<reference evidence="7" key="2">
    <citation type="journal article" date="2021" name="PeerJ">
        <title>Extensive microbial diversity within the chicken gut microbiome revealed by metagenomics and culture.</title>
        <authorList>
            <person name="Gilroy R."/>
            <person name="Ravi A."/>
            <person name="Getino M."/>
            <person name="Pursley I."/>
            <person name="Horton D.L."/>
            <person name="Alikhan N.F."/>
            <person name="Baker D."/>
            <person name="Gharbi K."/>
            <person name="Hall N."/>
            <person name="Watson M."/>
            <person name="Adriaenssens E.M."/>
            <person name="Foster-Nyarko E."/>
            <person name="Jarju S."/>
            <person name="Secka A."/>
            <person name="Antonio M."/>
            <person name="Oren A."/>
            <person name="Chaudhuri R.R."/>
            <person name="La Ragione R."/>
            <person name="Hildebrand F."/>
            <person name="Pallen M.J."/>
        </authorList>
    </citation>
    <scope>NUCLEOTIDE SEQUENCE</scope>
    <source>
        <strain evidence="7">ChiSjej6B24-2974</strain>
    </source>
</reference>
<dbReference type="AlphaFoldDB" id="A0A9D1CXZ1"/>
<evidence type="ECO:0000259" key="6">
    <source>
        <dbReference type="SMART" id="SM00849"/>
    </source>
</evidence>
<sequence>MKLHIFHTGSVKVDRAIPYKEKNPLAVTGAFRGEDKKVILPVSCYLIEHPEGKLLIDTGWDSKYVQERPHRFFGLLDGISTPILRPGESVDARLAERGLCAADLDYIFFSHMDFDHTSGLRLVKAVRQIMAAEEEIADSRKYFFRYVKTNWDFANVQAFRYADTGVGPVGKSFDVFGDGRVVLVNTPGHSHGHFNAIVCNGEDYVLLAGDAIYTQASIRERCIPGFTVDAKLARKSLDWVCACTADKHCLLTAANHDPEVPEQTIEL</sequence>
<organism evidence="7 8">
    <name type="scientific">Candidatus Pullichristensenella stercorigallinarum</name>
    <dbReference type="NCBI Taxonomy" id="2840909"/>
    <lineage>
        <taxon>Bacteria</taxon>
        <taxon>Bacillati</taxon>
        <taxon>Bacillota</taxon>
        <taxon>Clostridia</taxon>
        <taxon>Candidatus Pullichristensenella</taxon>
    </lineage>
</organism>
<reference evidence="7" key="1">
    <citation type="submission" date="2020-10" db="EMBL/GenBank/DDBJ databases">
        <authorList>
            <person name="Gilroy R."/>
        </authorList>
    </citation>
    <scope>NUCLEOTIDE SEQUENCE</scope>
    <source>
        <strain evidence="7">ChiSjej6B24-2974</strain>
    </source>
</reference>
<dbReference type="PANTHER" id="PTHR42978:SF2">
    <property type="entry name" value="102 KBASES UNSTABLE REGION: FROM 1 TO 119443"/>
    <property type="match status" value="1"/>
</dbReference>
<keyword evidence="4" id="KW-0378">Hydrolase</keyword>
<evidence type="ECO:0000256" key="2">
    <source>
        <dbReference type="ARBA" id="ARBA00007749"/>
    </source>
</evidence>
<evidence type="ECO:0000313" key="8">
    <source>
        <dbReference type="Proteomes" id="UP000824260"/>
    </source>
</evidence>
<dbReference type="GO" id="GO:0016787">
    <property type="term" value="F:hydrolase activity"/>
    <property type="evidence" value="ECO:0007669"/>
    <property type="project" value="UniProtKB-KW"/>
</dbReference>
<dbReference type="SMART" id="SM00849">
    <property type="entry name" value="Lactamase_B"/>
    <property type="match status" value="1"/>
</dbReference>
<name>A0A9D1CXZ1_9FIRM</name>
<dbReference type="GO" id="GO:0046872">
    <property type="term" value="F:metal ion binding"/>
    <property type="evidence" value="ECO:0007669"/>
    <property type="project" value="UniProtKB-KW"/>
</dbReference>
<dbReference type="Proteomes" id="UP000824260">
    <property type="component" value="Unassembled WGS sequence"/>
</dbReference>
<dbReference type="InterPro" id="IPR001279">
    <property type="entry name" value="Metallo-B-lactamas"/>
</dbReference>
<keyword evidence="5" id="KW-0862">Zinc</keyword>
<dbReference type="EMBL" id="DVFZ01000109">
    <property type="protein sequence ID" value="HIQ83809.1"/>
    <property type="molecule type" value="Genomic_DNA"/>
</dbReference>
<comment type="similarity">
    <text evidence="2">Belongs to the metallo-beta-lactamase superfamily.</text>
</comment>
<evidence type="ECO:0000313" key="7">
    <source>
        <dbReference type="EMBL" id="HIQ83809.1"/>
    </source>
</evidence>
<dbReference type="Gene3D" id="3.60.15.10">
    <property type="entry name" value="Ribonuclease Z/Hydroxyacylglutathione hydrolase-like"/>
    <property type="match status" value="1"/>
</dbReference>